<keyword evidence="1" id="KW-0175">Coiled coil</keyword>
<organism evidence="2 3">
    <name type="scientific">Triparma strigata</name>
    <dbReference type="NCBI Taxonomy" id="1606541"/>
    <lineage>
        <taxon>Eukaryota</taxon>
        <taxon>Sar</taxon>
        <taxon>Stramenopiles</taxon>
        <taxon>Ochrophyta</taxon>
        <taxon>Bolidophyceae</taxon>
        <taxon>Parmales</taxon>
        <taxon>Triparmaceae</taxon>
        <taxon>Triparma</taxon>
    </lineage>
</organism>
<evidence type="ECO:0000256" key="1">
    <source>
        <dbReference type="SAM" id="Coils"/>
    </source>
</evidence>
<dbReference type="AlphaFoldDB" id="A0A9W7ES18"/>
<feature type="coiled-coil region" evidence="1">
    <location>
        <begin position="65"/>
        <end position="99"/>
    </location>
</feature>
<protein>
    <submittedName>
        <fullName evidence="2">Uncharacterized protein</fullName>
    </submittedName>
</protein>
<gene>
    <name evidence="2" type="ORF">TrST_g11342</name>
</gene>
<sequence>MSKWLNSISSTLDNLDSGLESTVAELGSRLDVRLDNNDSGGVAGDGFEKVEEEGVAVDGGLKRRYNSLVEELKGADKRNADLARELNQLNKSFLTLQQTTSSKDIEISNLSNQVTSLESALAANTAQHANVDVITETLQSEVHSLRTSNSELQAQATSLSSSLSSLRKEKESDLLDFERRLHASASEILSLKKSKNLLLKIRKL</sequence>
<accession>A0A9W7ES18</accession>
<dbReference type="Proteomes" id="UP001165085">
    <property type="component" value="Unassembled WGS sequence"/>
</dbReference>
<dbReference type="EMBL" id="BRXY01000359">
    <property type="protein sequence ID" value="GMH89508.1"/>
    <property type="molecule type" value="Genomic_DNA"/>
</dbReference>
<reference evidence="3" key="1">
    <citation type="journal article" date="2023" name="Commun. Biol.">
        <title>Genome analysis of Parmales, the sister group of diatoms, reveals the evolutionary specialization of diatoms from phago-mixotrophs to photoautotrophs.</title>
        <authorList>
            <person name="Ban H."/>
            <person name="Sato S."/>
            <person name="Yoshikawa S."/>
            <person name="Yamada K."/>
            <person name="Nakamura Y."/>
            <person name="Ichinomiya M."/>
            <person name="Sato N."/>
            <person name="Blanc-Mathieu R."/>
            <person name="Endo H."/>
            <person name="Kuwata A."/>
            <person name="Ogata H."/>
        </authorList>
    </citation>
    <scope>NUCLEOTIDE SEQUENCE [LARGE SCALE GENOMIC DNA]</scope>
    <source>
        <strain evidence="3">NIES 3701</strain>
    </source>
</reference>
<dbReference type="OrthoDB" id="10586598at2759"/>
<name>A0A9W7ES18_9STRA</name>
<comment type="caution">
    <text evidence="2">The sequence shown here is derived from an EMBL/GenBank/DDBJ whole genome shotgun (WGS) entry which is preliminary data.</text>
</comment>
<keyword evidence="3" id="KW-1185">Reference proteome</keyword>
<evidence type="ECO:0000313" key="2">
    <source>
        <dbReference type="EMBL" id="GMH89508.1"/>
    </source>
</evidence>
<proteinExistence type="predicted"/>
<dbReference type="Gene3D" id="1.10.287.1490">
    <property type="match status" value="1"/>
</dbReference>
<evidence type="ECO:0000313" key="3">
    <source>
        <dbReference type="Proteomes" id="UP001165085"/>
    </source>
</evidence>